<dbReference type="Proteomes" id="UP000063429">
    <property type="component" value="Chromosome"/>
</dbReference>
<sequence length="89" mass="9555">MLIGAFYCCVLLLLILFFLRTTGVAGGGPAAAHFSCFAKKSKQKKATAIRRPFGVPVGAALKSGGETNSLRSDKFPLFFRFEHVTNGDS</sequence>
<keyword evidence="2" id="KW-1185">Reference proteome</keyword>
<proteinExistence type="predicted"/>
<name>A0ABM5UY48_9BURK</name>
<evidence type="ECO:0000313" key="2">
    <source>
        <dbReference type="Proteomes" id="UP000063429"/>
    </source>
</evidence>
<evidence type="ECO:0000313" key="1">
    <source>
        <dbReference type="EMBL" id="AKZ62149.1"/>
    </source>
</evidence>
<organism evidence="1 2">
    <name type="scientific">Herbaspirillum hiltneri N3</name>
    <dbReference type="NCBI Taxonomy" id="1262470"/>
    <lineage>
        <taxon>Bacteria</taxon>
        <taxon>Pseudomonadati</taxon>
        <taxon>Pseudomonadota</taxon>
        <taxon>Betaproteobacteria</taxon>
        <taxon>Burkholderiales</taxon>
        <taxon>Oxalobacteraceae</taxon>
        <taxon>Herbaspirillum</taxon>
    </lineage>
</organism>
<protein>
    <recommendedName>
        <fullName evidence="3">Secreted protein</fullName>
    </recommendedName>
</protein>
<reference evidence="2" key="1">
    <citation type="journal article" date="2015" name="Genome Announc.">
        <title>Complete Genome Sequence of Herbaspirillum hiltneri N3 (DSM 17495), Isolated from Surface-Sterilized Wheat Roots.</title>
        <authorList>
            <person name="Guizelini D."/>
            <person name="Saizaki P.M."/>
            <person name="Coimbra N.A."/>
            <person name="Weiss V.A."/>
            <person name="Faoro H."/>
            <person name="Sfeir M.Z."/>
            <person name="Baura V.A."/>
            <person name="Monteiro R.A."/>
            <person name="Chubatsu L.S."/>
            <person name="Souza E.M."/>
            <person name="Cruz L.M."/>
            <person name="Pedrosa F.O."/>
            <person name="Raittz R.T."/>
            <person name="Marchaukoski J.N."/>
            <person name="Steffens M.B."/>
        </authorList>
    </citation>
    <scope>NUCLEOTIDE SEQUENCE [LARGE SCALE GENOMIC DNA]</scope>
    <source>
        <strain evidence="2">N3</strain>
    </source>
</reference>
<evidence type="ECO:0008006" key="3">
    <source>
        <dbReference type="Google" id="ProtNLM"/>
    </source>
</evidence>
<accession>A0ABM5UY48</accession>
<dbReference type="EMBL" id="CP011409">
    <property type="protein sequence ID" value="AKZ62149.1"/>
    <property type="molecule type" value="Genomic_DNA"/>
</dbReference>
<gene>
    <name evidence="1" type="ORF">F506_05245</name>
</gene>